<dbReference type="Pfam" id="PF01734">
    <property type="entry name" value="Patatin"/>
    <property type="match status" value="1"/>
</dbReference>
<feature type="region of interest" description="Disordered" evidence="5">
    <location>
        <begin position="535"/>
        <end position="554"/>
    </location>
</feature>
<keyword evidence="1 4" id="KW-0378">Hydrolase</keyword>
<feature type="region of interest" description="Disordered" evidence="5">
    <location>
        <begin position="472"/>
        <end position="518"/>
    </location>
</feature>
<dbReference type="GO" id="GO:0004806">
    <property type="term" value="F:triacylglycerol lipase activity"/>
    <property type="evidence" value="ECO:0007669"/>
    <property type="project" value="InterPro"/>
</dbReference>
<protein>
    <recommendedName>
        <fullName evidence="6">PNPLA domain-containing protein</fullName>
    </recommendedName>
</protein>
<evidence type="ECO:0000256" key="4">
    <source>
        <dbReference type="PROSITE-ProRule" id="PRU01161"/>
    </source>
</evidence>
<gene>
    <name evidence="7" type="ORF">WJX81_006133</name>
</gene>
<dbReference type="PANTHER" id="PTHR14226:SF10">
    <property type="entry name" value="TRIACYLGLYCEROL LIPASE 4-RELATED"/>
    <property type="match status" value="1"/>
</dbReference>
<feature type="short sequence motif" description="GXGXXG" evidence="4">
    <location>
        <begin position="112"/>
        <end position="117"/>
    </location>
</feature>
<dbReference type="Gene3D" id="3.40.1090.10">
    <property type="entry name" value="Cytosolic phospholipase A2 catalytic domain"/>
    <property type="match status" value="1"/>
</dbReference>
<feature type="short sequence motif" description="GXSXG" evidence="4">
    <location>
        <begin position="139"/>
        <end position="143"/>
    </location>
</feature>
<name>A0AAW1QKI9_9CHLO</name>
<dbReference type="InterPro" id="IPR050301">
    <property type="entry name" value="NTE"/>
</dbReference>
<comment type="caution">
    <text evidence="7">The sequence shown here is derived from an EMBL/GenBank/DDBJ whole genome shotgun (WGS) entry which is preliminary data.</text>
</comment>
<dbReference type="PANTHER" id="PTHR14226">
    <property type="entry name" value="NEUROPATHY TARGET ESTERASE/SWISS CHEESE D.MELANOGASTER"/>
    <property type="match status" value="1"/>
</dbReference>
<feature type="active site" description="Proton acceptor" evidence="4">
    <location>
        <position position="292"/>
    </location>
</feature>
<dbReference type="Pfam" id="PF11815">
    <property type="entry name" value="DUF3336"/>
    <property type="match status" value="1"/>
</dbReference>
<evidence type="ECO:0000256" key="2">
    <source>
        <dbReference type="ARBA" id="ARBA00022963"/>
    </source>
</evidence>
<evidence type="ECO:0000256" key="3">
    <source>
        <dbReference type="ARBA" id="ARBA00023098"/>
    </source>
</evidence>
<evidence type="ECO:0000313" key="7">
    <source>
        <dbReference type="EMBL" id="KAK9821996.1"/>
    </source>
</evidence>
<dbReference type="PROSITE" id="PS51635">
    <property type="entry name" value="PNPLA"/>
    <property type="match status" value="1"/>
</dbReference>
<accession>A0AAW1QKI9</accession>
<proteinExistence type="predicted"/>
<keyword evidence="2 4" id="KW-0442">Lipid degradation</keyword>
<evidence type="ECO:0000256" key="5">
    <source>
        <dbReference type="SAM" id="MobiDB-lite"/>
    </source>
</evidence>
<feature type="active site" description="Nucleophile" evidence="4">
    <location>
        <position position="141"/>
    </location>
</feature>
<feature type="compositionally biased region" description="Low complexity" evidence="5">
    <location>
        <begin position="539"/>
        <end position="554"/>
    </location>
</feature>
<evidence type="ECO:0000256" key="1">
    <source>
        <dbReference type="ARBA" id="ARBA00022801"/>
    </source>
</evidence>
<dbReference type="InterPro" id="IPR016035">
    <property type="entry name" value="Acyl_Trfase/lysoPLipase"/>
</dbReference>
<dbReference type="GO" id="GO:0016042">
    <property type="term" value="P:lipid catabolic process"/>
    <property type="evidence" value="ECO:0007669"/>
    <property type="project" value="UniProtKB-UniRule"/>
</dbReference>
<keyword evidence="3 4" id="KW-0443">Lipid metabolism</keyword>
<evidence type="ECO:0000313" key="8">
    <source>
        <dbReference type="Proteomes" id="UP001445335"/>
    </source>
</evidence>
<dbReference type="Proteomes" id="UP001445335">
    <property type="component" value="Unassembled WGS sequence"/>
</dbReference>
<keyword evidence="8" id="KW-1185">Reference proteome</keyword>
<organism evidence="7 8">
    <name type="scientific">Elliptochloris bilobata</name>
    <dbReference type="NCBI Taxonomy" id="381761"/>
    <lineage>
        <taxon>Eukaryota</taxon>
        <taxon>Viridiplantae</taxon>
        <taxon>Chlorophyta</taxon>
        <taxon>core chlorophytes</taxon>
        <taxon>Trebouxiophyceae</taxon>
        <taxon>Trebouxiophyceae incertae sedis</taxon>
        <taxon>Elliptochloris clade</taxon>
        <taxon>Elliptochloris</taxon>
    </lineage>
</organism>
<dbReference type="AlphaFoldDB" id="A0AAW1QKI9"/>
<feature type="domain" description="PNPLA" evidence="6">
    <location>
        <begin position="108"/>
        <end position="305"/>
    </location>
</feature>
<dbReference type="InterPro" id="IPR002641">
    <property type="entry name" value="PNPLA_dom"/>
</dbReference>
<evidence type="ECO:0000259" key="6">
    <source>
        <dbReference type="PROSITE" id="PS51635"/>
    </source>
</evidence>
<sequence>MRGLSSPSFTLRRYHILCSGIAVVRGRGDIEEMAFAVRADLLRNLANQCNSELHEHFPVVPEPIREFIDEVKLHLEALTHAEEGLTFTLEHKMNFLRETRHAFGRTALVLSGGGALGAFHVGVVKALFEQNLLPRVLAGSSVGSIVASTIATRNDTELRDLFSREADIDLSFFSNSTASQFLSHFWSHGTLQDGKMLANRLKVLLGTSTFLQAFQHSGRVLNVAVCPADTNEPPRVLNYLTAPHVYVWSAVSCSSAFPLLFEPQELYARDHRGHTVKFSAEAMRESQRRWRDGSLEEDLPMRCLSEMFNVNYFLVSQTNPHIVPALNLKKRVNRKLGNLLESEWKHRCQQLMALVPSLRILKVFCQPWEGDVTMVLPSTYMQIKKSITNPTADDLRTACRQGEQSTWAKLSAIQANCGIETTLDACMVAASKMVAEGRAANARSRGSRGRLNAPARRARVPSWVNMSAIGLPPSASDDALDRSGGGSAGDLMVHARAGDEPAAPAPPNALGRSRSAGVALSTAPLEPLDAVVEADNEAGGDSSSGHSGRVSPSGAALVSPFTASAFALEAMPPADSFRYPYGAEPEPPAEQAGDCCDESVQVGIWECLAQLARTSVREPTGVWAGSGVHASPSGQGLDYVEC</sequence>
<dbReference type="InterPro" id="IPR021771">
    <property type="entry name" value="Triacylglycerol_lipase_N"/>
</dbReference>
<dbReference type="EMBL" id="JALJOU010000092">
    <property type="protein sequence ID" value="KAK9821996.1"/>
    <property type="molecule type" value="Genomic_DNA"/>
</dbReference>
<dbReference type="SUPFAM" id="SSF52151">
    <property type="entry name" value="FabD/lysophospholipase-like"/>
    <property type="match status" value="1"/>
</dbReference>
<comment type="caution">
    <text evidence="4">Lacks conserved residue(s) required for the propagation of feature annotation.</text>
</comment>
<reference evidence="7 8" key="1">
    <citation type="journal article" date="2024" name="Nat. Commun.">
        <title>Phylogenomics reveals the evolutionary origins of lichenization in chlorophyte algae.</title>
        <authorList>
            <person name="Puginier C."/>
            <person name="Libourel C."/>
            <person name="Otte J."/>
            <person name="Skaloud P."/>
            <person name="Haon M."/>
            <person name="Grisel S."/>
            <person name="Petersen M."/>
            <person name="Berrin J.G."/>
            <person name="Delaux P.M."/>
            <person name="Dal Grande F."/>
            <person name="Keller J."/>
        </authorList>
    </citation>
    <scope>NUCLEOTIDE SEQUENCE [LARGE SCALE GENOMIC DNA]</scope>
    <source>
        <strain evidence="7 8">SAG 245.80</strain>
    </source>
</reference>